<proteinExistence type="predicted"/>
<feature type="compositionally biased region" description="Pro residues" evidence="3">
    <location>
        <begin position="1440"/>
        <end position="1455"/>
    </location>
</feature>
<dbReference type="STRING" id="60517.A0A0R3W1J8"/>
<dbReference type="GO" id="GO:0007018">
    <property type="term" value="P:microtubule-based movement"/>
    <property type="evidence" value="ECO:0007669"/>
    <property type="project" value="InterPro"/>
</dbReference>
<evidence type="ECO:0000313" key="5">
    <source>
        <dbReference type="Proteomes" id="UP000282613"/>
    </source>
</evidence>
<feature type="compositionally biased region" description="Low complexity" evidence="3">
    <location>
        <begin position="1308"/>
        <end position="1324"/>
    </location>
</feature>
<evidence type="ECO:0000256" key="2">
    <source>
        <dbReference type="ARBA" id="ARBA00022840"/>
    </source>
</evidence>
<reference evidence="4 5" key="2">
    <citation type="submission" date="2018-11" db="EMBL/GenBank/DDBJ databases">
        <authorList>
            <consortium name="Pathogen Informatics"/>
        </authorList>
    </citation>
    <scope>NUCLEOTIDE SEQUENCE [LARGE SCALE GENOMIC DNA]</scope>
</reference>
<feature type="region of interest" description="Disordered" evidence="3">
    <location>
        <begin position="1197"/>
        <end position="1223"/>
    </location>
</feature>
<protein>
    <submittedName>
        <fullName evidence="6">Kinesin motor domain-containing protein</fullName>
    </submittedName>
</protein>
<dbReference type="SUPFAM" id="SSF52540">
    <property type="entry name" value="P-loop containing nucleoside triphosphate hydrolases"/>
    <property type="match status" value="1"/>
</dbReference>
<evidence type="ECO:0000313" key="6">
    <source>
        <dbReference type="WBParaSite" id="TASK_0000361301-mRNA-1"/>
    </source>
</evidence>
<feature type="region of interest" description="Disordered" evidence="3">
    <location>
        <begin position="508"/>
        <end position="530"/>
    </location>
</feature>
<evidence type="ECO:0000313" key="4">
    <source>
        <dbReference type="EMBL" id="VDK32079.1"/>
    </source>
</evidence>
<feature type="compositionally biased region" description="Basic and acidic residues" evidence="3">
    <location>
        <begin position="508"/>
        <end position="521"/>
    </location>
</feature>
<dbReference type="WBParaSite" id="TASK_0000361301-mRNA-1">
    <property type="protein sequence ID" value="TASK_0000361301-mRNA-1"/>
    <property type="gene ID" value="TASK_0000361301"/>
</dbReference>
<dbReference type="InterPro" id="IPR027417">
    <property type="entry name" value="P-loop_NTPase"/>
</dbReference>
<dbReference type="InterPro" id="IPR027640">
    <property type="entry name" value="Kinesin-like_fam"/>
</dbReference>
<keyword evidence="1" id="KW-0547">Nucleotide-binding</keyword>
<name>A0A0R3W1J8_TAEAS</name>
<reference evidence="6" key="1">
    <citation type="submission" date="2016-04" db="UniProtKB">
        <authorList>
            <consortium name="WormBaseParasite"/>
        </authorList>
    </citation>
    <scope>IDENTIFICATION</scope>
</reference>
<evidence type="ECO:0000256" key="3">
    <source>
        <dbReference type="SAM" id="MobiDB-lite"/>
    </source>
</evidence>
<dbReference type="OrthoDB" id="6271244at2759"/>
<dbReference type="GO" id="GO:0005524">
    <property type="term" value="F:ATP binding"/>
    <property type="evidence" value="ECO:0007669"/>
    <property type="project" value="UniProtKB-KW"/>
</dbReference>
<evidence type="ECO:0000256" key="1">
    <source>
        <dbReference type="ARBA" id="ARBA00022741"/>
    </source>
</evidence>
<dbReference type="InterPro" id="IPR036961">
    <property type="entry name" value="Kinesin_motor_dom_sf"/>
</dbReference>
<dbReference type="Gene3D" id="3.40.850.10">
    <property type="entry name" value="Kinesin motor domain"/>
    <property type="match status" value="1"/>
</dbReference>
<feature type="region of interest" description="Disordered" evidence="3">
    <location>
        <begin position="1440"/>
        <end position="1463"/>
    </location>
</feature>
<feature type="compositionally biased region" description="Polar residues" evidence="3">
    <location>
        <begin position="1014"/>
        <end position="1028"/>
    </location>
</feature>
<feature type="region of interest" description="Disordered" evidence="3">
    <location>
        <begin position="880"/>
        <end position="912"/>
    </location>
</feature>
<keyword evidence="2" id="KW-0067">ATP-binding</keyword>
<accession>A0A0R3W1J8</accession>
<feature type="region of interest" description="Disordered" evidence="3">
    <location>
        <begin position="810"/>
        <end position="860"/>
    </location>
</feature>
<dbReference type="PANTHER" id="PTHR21608">
    <property type="entry name" value="KINESIN-LIKE PROTEIN CG14535"/>
    <property type="match status" value="1"/>
</dbReference>
<dbReference type="PANTHER" id="PTHR21608:SF7">
    <property type="entry name" value="KINESIN-LIKE PROTEIN CG14535"/>
    <property type="match status" value="1"/>
</dbReference>
<feature type="compositionally biased region" description="Polar residues" evidence="3">
    <location>
        <begin position="595"/>
        <end position="604"/>
    </location>
</feature>
<dbReference type="GO" id="GO:0003777">
    <property type="term" value="F:microtubule motor activity"/>
    <property type="evidence" value="ECO:0007669"/>
    <property type="project" value="InterPro"/>
</dbReference>
<feature type="region of interest" description="Disordered" evidence="3">
    <location>
        <begin position="1014"/>
        <end position="1037"/>
    </location>
</feature>
<dbReference type="Proteomes" id="UP000282613">
    <property type="component" value="Unassembled WGS sequence"/>
</dbReference>
<dbReference type="EMBL" id="UYRS01018305">
    <property type="protein sequence ID" value="VDK32079.1"/>
    <property type="molecule type" value="Genomic_DNA"/>
</dbReference>
<feature type="compositionally biased region" description="Basic and acidic residues" evidence="3">
    <location>
        <begin position="889"/>
        <end position="906"/>
    </location>
</feature>
<organism evidence="6">
    <name type="scientific">Taenia asiatica</name>
    <name type="common">Asian tapeworm</name>
    <dbReference type="NCBI Taxonomy" id="60517"/>
    <lineage>
        <taxon>Eukaryota</taxon>
        <taxon>Metazoa</taxon>
        <taxon>Spiralia</taxon>
        <taxon>Lophotrochozoa</taxon>
        <taxon>Platyhelminthes</taxon>
        <taxon>Cestoda</taxon>
        <taxon>Eucestoda</taxon>
        <taxon>Cyclophyllidea</taxon>
        <taxon>Taeniidae</taxon>
        <taxon>Taenia</taxon>
    </lineage>
</organism>
<sequence>MDTFQGQPRRALPTNFSHTILLSPSISPLQTSRKSAQSSHHSKAKLVLVYETRDSFGKPIDQPSLTIDEAEKQVRLIRPTAEASPSVGGISSAPKNFPSDGAFSDLDSMKDFCAAVLSDQISVVANGNDGCVIYLNLVGKRDTSRFVGSDTTTAHFGLIPTAIQWLFNALNDQRPAHFYLTVSATEVYNGGSKSSDLLSELKNSFNSDGRRVDELKSGIFAWKRPFSSYMEEDATELVASTVADAAHYLDVALGASRRLHESTTTTTTSITSLNHLFFTLNVYRNHSSGTVIIPNKMEHCQLNLIELMLASESGSECSEDPASKHTSTVNFILNLISGRASPPFGTREPILHHLLRGCLLADDLAKLSLVLHTSVHPNFYTINLELLQQTSKIQHVWKHRSNLKLLPSSSQRRQNSICDRVTTSTTSQSSNLSSIRLRRLGKRMQRRRLGRNAGAFAQGTDDVLDSTSDLEYTSSSEQSCTTVIYLGRSHPLRKLNASDRTKRLASIEKKEATQKVEEKSDPVQVRSPVLSHHRRFKSRIGHKAHAEVITNELWVDGPKATADIAMSPHFVEKSAHFEAPSRRRRSGSISERDQSSGGRIQTTVEKGVPDGKACNTHENLERKLESRMRKLNWSTDSSGTSKIVKQLEALLTPRSDRKIRRGDSFFEARQQIQSDQIQQTPTEVLVVTNWKYDSFPVGSSGAMRGVKPFVKEWVERQNQAIVGYYADQVRLPQLEQTFLHTSVVICRSHEGKKQVDLDELMITPDDSVSHSHSLPRHVTTEVLWTTQNHQVSPAVDNLSRVARWVESVSTSEHTTPALSKGCSKHPLQRSPLCKSCSKGVTYSSAPKSPEITGRGSSAPAARFRAHHGTMVFQAIEENQPQSAANPPSDSRKPDGASDPGLHRDHSFGSVSGLDTITEGLKASPLRKPVLKRFADLFVCSPSSNRRRQQHVSQQQQSASVSKICTPFFGGVGSSGGSGRQVATEGDLLSIDSAGMLFTSLSKGRGGEESLFLESEQTNRTANSGNQQGTEKRCEEGQQGRLRIKEAGTKHRLGFLQSPLFSKCGPSRTVPSEALPSATPQTAPAPSIQRFYPNLQQQQQDSMAFHCQVVFEKSPHTHCHHKCVSQSSSSGLGSEHSEQQSLRCHCLVAQSGGRIRRCRMRTHRTRTGVLASPEGGNEGGALTTTKYTCASGGGHASSGYESVLRDDSELSSQSSSGGSYPWPSVGAKEAACQTMPCDLAESSTAAPQTSSMTPEMLTTSFTDTVSVSANGDTMLASITSKTSGERTLSTSTSKRSLSAPAGSSEESRSSSLPSVRRVSPQRSQLPISGANPLDISTHHLDLSRSDLVRASSDAVEVTRTTFRQRRIAALLQRQEQLKAELTDAKIRLLADPGSWSFDLKVAERMDPNDEGYLEALTDETELLQQRVDACRSHAQYLAFFQPPPVPLAPPPPPPPSTGSHESPK</sequence>
<gene>
    <name evidence="4" type="ORF">TASK_LOCUS3614</name>
</gene>
<feature type="compositionally biased region" description="Low complexity" evidence="3">
    <location>
        <begin position="1285"/>
        <end position="1297"/>
    </location>
</feature>
<keyword evidence="5" id="KW-1185">Reference proteome</keyword>
<feature type="region of interest" description="Disordered" evidence="3">
    <location>
        <begin position="1276"/>
        <end position="1334"/>
    </location>
</feature>
<feature type="region of interest" description="Disordered" evidence="3">
    <location>
        <begin position="575"/>
        <end position="616"/>
    </location>
</feature>